<keyword evidence="3" id="KW-1003">Cell membrane</keyword>
<dbReference type="Pfam" id="PF02421">
    <property type="entry name" value="FeoB_N"/>
    <property type="match status" value="1"/>
</dbReference>
<keyword evidence="12 17" id="KW-0472">Membrane</keyword>
<sequence>MNEKKIKIALVGNTNVGKSVIFNNLTGLHQHIGNWPGTTIELAEGRLKFRDYLIDIIDLPGIYSFSSFSSEEEITRDYIFKNNPDIVINVLDASTLERNLYLTLQLIEMRIPLLIALNQADLARSKGIYIDIDKLSKILGVPVVQTIAIKGEGFSELLDKAIYVYENRRSSLLVEKSPGGAGTLVLHENRLKPQKKIEYRKELEDAIERICERLNEERYKGYPKRWLAIKILEGTEPKDVEIKGVDDIIQHLKDRVKDDLFTYISAERYFVVTKIVNEVQTILKTEESFIDRLDRFFTNYFTGSIFFIILFLSIFYCIFSFGDFVSAFLESILLNLFTTTSVLGLIYEGFVAGLTIVLPYIIPFYLLFGIIEDTGYIARAAFLSDGLMHKIGVHGKAIIPLIISFGCNVPGCLGCRIIEGEREREISIFLSTLVPCSAINIVIMSIVGKNLGIEYVFLLYVIILVIIAFFGKIAYKFAPGEPLGLIMEMPPLRRPSLKVIASQATYRTMNFVKIAFPIIILGSLVIGLLNTFGLTGTIADILSPLIEEWLLIPPLAGVVLIFGIVRKELTVTMLLTLFGTTNISAIMTAPQMLTFTLTTMLYAPCLATIAALVREIGIKKAIYIVLFETVFAFLIGGLFARFLLVIM</sequence>
<feature type="transmembrane region" description="Helical" evidence="17">
    <location>
        <begin position="511"/>
        <end position="529"/>
    </location>
</feature>
<organism evidence="19 20">
    <name type="scientific">Methanoliparum thermophilum</name>
    <dbReference type="NCBI Taxonomy" id="2491083"/>
    <lineage>
        <taxon>Archaea</taxon>
        <taxon>Methanobacteriati</taxon>
        <taxon>Methanobacteriota</taxon>
        <taxon>Candidatus Methanoliparia</taxon>
        <taxon>Candidatus Methanoliparales</taxon>
        <taxon>Candidatus Methanoliparaceae</taxon>
        <taxon>Candidatus Methanoliparum</taxon>
    </lineage>
</organism>
<keyword evidence="6 17" id="KW-0812">Transmembrane</keyword>
<dbReference type="PROSITE" id="PS51711">
    <property type="entry name" value="G_FEOB"/>
    <property type="match status" value="1"/>
</dbReference>
<dbReference type="GO" id="GO:0046872">
    <property type="term" value="F:metal ion binding"/>
    <property type="evidence" value="ECO:0007669"/>
    <property type="project" value="UniProtKB-KW"/>
</dbReference>
<feature type="binding site" evidence="16">
    <location>
        <position position="23"/>
    </location>
    <ligand>
        <name>Mg(2+)</name>
        <dbReference type="ChEBI" id="CHEBI:18420"/>
        <label>2</label>
    </ligand>
</feature>
<evidence type="ECO:0000256" key="9">
    <source>
        <dbReference type="ARBA" id="ARBA00023004"/>
    </source>
</evidence>
<evidence type="ECO:0000256" key="4">
    <source>
        <dbReference type="ARBA" id="ARBA00022496"/>
    </source>
</evidence>
<evidence type="ECO:0000256" key="5">
    <source>
        <dbReference type="ARBA" id="ARBA00022519"/>
    </source>
</evidence>
<feature type="transmembrane region" description="Helical" evidence="17">
    <location>
        <begin position="300"/>
        <end position="321"/>
    </location>
</feature>
<dbReference type="GO" id="GO:0015093">
    <property type="term" value="F:ferrous iron transmembrane transporter activity"/>
    <property type="evidence" value="ECO:0007669"/>
    <property type="project" value="UniProtKB-UniRule"/>
</dbReference>
<evidence type="ECO:0000313" key="19">
    <source>
        <dbReference type="EMBL" id="RZN65433.1"/>
    </source>
</evidence>
<keyword evidence="5" id="KW-0997">Cell inner membrane</keyword>
<dbReference type="InterPro" id="IPR003373">
    <property type="entry name" value="Fe2_transport_prot-B"/>
</dbReference>
<dbReference type="Pfam" id="PF17910">
    <property type="entry name" value="FeoB_Cyto"/>
    <property type="match status" value="1"/>
</dbReference>
<feature type="transmembrane region" description="Helical" evidence="17">
    <location>
        <begin position="453"/>
        <end position="475"/>
    </location>
</feature>
<evidence type="ECO:0000313" key="20">
    <source>
        <dbReference type="Proteomes" id="UP000317158"/>
    </source>
</evidence>
<keyword evidence="2" id="KW-0813">Transport</keyword>
<dbReference type="Gene3D" id="3.40.50.300">
    <property type="entry name" value="P-loop containing nucleotide triphosphate hydrolases"/>
    <property type="match status" value="1"/>
</dbReference>
<name>A0A520KTL6_METT2</name>
<dbReference type="InterPro" id="IPR006073">
    <property type="entry name" value="GTP-bd"/>
</dbReference>
<protein>
    <recommendedName>
        <fullName evidence="13 14">Ferrous iron transport protein B</fullName>
    </recommendedName>
</protein>
<evidence type="ECO:0000256" key="16">
    <source>
        <dbReference type="PIRSR" id="PIRSR603373-2"/>
    </source>
</evidence>
<evidence type="ECO:0000256" key="15">
    <source>
        <dbReference type="PIRSR" id="PIRSR603373-1"/>
    </source>
</evidence>
<dbReference type="Gene3D" id="1.10.287.1770">
    <property type="match status" value="1"/>
</dbReference>
<feature type="transmembrane region" description="Helical" evidence="17">
    <location>
        <begin position="572"/>
        <end position="589"/>
    </location>
</feature>
<keyword evidence="9" id="KW-0408">Iron</keyword>
<dbReference type="InterPro" id="IPR011640">
    <property type="entry name" value="Fe2_transport_prot_B_C"/>
</dbReference>
<keyword evidence="4" id="KW-0410">Iron transport</keyword>
<feature type="binding site" evidence="15">
    <location>
        <begin position="58"/>
        <end position="61"/>
    </location>
    <ligand>
        <name>GTP</name>
        <dbReference type="ChEBI" id="CHEBI:37565"/>
        <label>1</label>
    </ligand>
</feature>
<evidence type="ECO:0000256" key="11">
    <source>
        <dbReference type="ARBA" id="ARBA00023134"/>
    </source>
</evidence>
<feature type="transmembrane region" description="Helical" evidence="17">
    <location>
        <begin position="625"/>
        <end position="646"/>
    </location>
</feature>
<keyword evidence="16" id="KW-0460">Magnesium</keyword>
<dbReference type="EMBL" id="RXIF01000002">
    <property type="protein sequence ID" value="RZN65433.1"/>
    <property type="molecule type" value="Genomic_DNA"/>
</dbReference>
<dbReference type="SUPFAM" id="SSF52540">
    <property type="entry name" value="P-loop containing nucleoside triphosphate hydrolases"/>
    <property type="match status" value="1"/>
</dbReference>
<dbReference type="GO" id="GO:0005525">
    <property type="term" value="F:GTP binding"/>
    <property type="evidence" value="ECO:0007669"/>
    <property type="project" value="UniProtKB-KW"/>
</dbReference>
<feature type="transmembrane region" description="Helical" evidence="17">
    <location>
        <begin position="391"/>
        <end position="414"/>
    </location>
</feature>
<evidence type="ECO:0000256" key="13">
    <source>
        <dbReference type="ARBA" id="ARBA00031200"/>
    </source>
</evidence>
<evidence type="ECO:0000256" key="8">
    <source>
        <dbReference type="ARBA" id="ARBA00022989"/>
    </source>
</evidence>
<keyword evidence="10" id="KW-0406">Ion transport</keyword>
<dbReference type="PANTHER" id="PTHR43185:SF1">
    <property type="entry name" value="FE(2+) TRANSPORTER FEOB"/>
    <property type="match status" value="1"/>
</dbReference>
<dbReference type="AlphaFoldDB" id="A0A520KTL6"/>
<feature type="binding site" evidence="15">
    <location>
        <begin position="12"/>
        <end position="19"/>
    </location>
    <ligand>
        <name>GTP</name>
        <dbReference type="ChEBI" id="CHEBI:37565"/>
        <label>1</label>
    </ligand>
</feature>
<feature type="transmembrane region" description="Helical" evidence="17">
    <location>
        <begin position="549"/>
        <end position="565"/>
    </location>
</feature>
<keyword evidence="8 17" id="KW-1133">Transmembrane helix</keyword>
<keyword evidence="11 15" id="KW-0342">GTP-binding</keyword>
<dbReference type="NCBIfam" id="TIGR00437">
    <property type="entry name" value="feoB"/>
    <property type="match status" value="1"/>
</dbReference>
<feature type="binding site" evidence="15">
    <location>
        <begin position="37"/>
        <end position="41"/>
    </location>
    <ligand>
        <name>GTP</name>
        <dbReference type="ChEBI" id="CHEBI:37565"/>
        <label>1</label>
    </ligand>
</feature>
<dbReference type="PRINTS" id="PR00326">
    <property type="entry name" value="GTP1OBG"/>
</dbReference>
<evidence type="ECO:0000256" key="1">
    <source>
        <dbReference type="ARBA" id="ARBA00004429"/>
    </source>
</evidence>
<dbReference type="CDD" id="cd01879">
    <property type="entry name" value="FeoB"/>
    <property type="match status" value="1"/>
</dbReference>
<evidence type="ECO:0000256" key="12">
    <source>
        <dbReference type="ARBA" id="ARBA00023136"/>
    </source>
</evidence>
<comment type="subcellular location">
    <subcellularLocation>
        <location evidence="1">Cell inner membrane</location>
        <topology evidence="1">Multi-pass membrane protein</topology>
    </subcellularLocation>
</comment>
<dbReference type="Pfam" id="PF07670">
    <property type="entry name" value="Gate"/>
    <property type="match status" value="2"/>
</dbReference>
<gene>
    <name evidence="19" type="primary">feoB</name>
    <name evidence="19" type="ORF">EF806_00635</name>
</gene>
<accession>A0A520KTL6</accession>
<keyword evidence="7 15" id="KW-0547">Nucleotide-binding</keyword>
<reference evidence="19 20" key="1">
    <citation type="journal article" date="2019" name="Nat. Microbiol.">
        <title>Wide diversity of methane and short-chain alkane metabolisms in uncultured archaea.</title>
        <authorList>
            <person name="Borrel G."/>
            <person name="Adam P.S."/>
            <person name="McKay L.J."/>
            <person name="Chen L.X."/>
            <person name="Sierra-Garcia I.N."/>
            <person name="Sieber C.M."/>
            <person name="Letourneur Q."/>
            <person name="Ghozlane A."/>
            <person name="Andersen G.L."/>
            <person name="Li W.J."/>
            <person name="Hallam S.J."/>
            <person name="Muyzer G."/>
            <person name="de Oliveira V.M."/>
            <person name="Inskeep W.P."/>
            <person name="Banfield J.F."/>
            <person name="Gribaldo S."/>
        </authorList>
    </citation>
    <scope>NUCLEOTIDE SEQUENCE [LARGE SCALE GENOMIC DNA]</scope>
    <source>
        <strain evidence="19">NM1a</strain>
    </source>
</reference>
<feature type="transmembrane region" description="Helical" evidence="17">
    <location>
        <begin position="327"/>
        <end position="347"/>
    </location>
</feature>
<evidence type="ECO:0000256" key="3">
    <source>
        <dbReference type="ARBA" id="ARBA00022475"/>
    </source>
</evidence>
<comment type="caution">
    <text evidence="19">The sequence shown here is derived from an EMBL/GenBank/DDBJ whole genome shotgun (WGS) entry which is preliminary data.</text>
</comment>
<keyword evidence="16" id="KW-0479">Metal-binding</keyword>
<feature type="domain" description="FeoB-type G" evidence="18">
    <location>
        <begin position="5"/>
        <end position="167"/>
    </location>
</feature>
<feature type="transmembrane region" description="Helical" evidence="17">
    <location>
        <begin position="426"/>
        <end position="447"/>
    </location>
</feature>
<dbReference type="InterPro" id="IPR050860">
    <property type="entry name" value="FeoB_GTPase"/>
</dbReference>
<evidence type="ECO:0000256" key="14">
    <source>
        <dbReference type="NCBIfam" id="TIGR00437"/>
    </source>
</evidence>
<evidence type="ECO:0000256" key="7">
    <source>
        <dbReference type="ARBA" id="ARBA00022741"/>
    </source>
</evidence>
<dbReference type="PANTHER" id="PTHR43185">
    <property type="entry name" value="FERROUS IRON TRANSPORT PROTEIN B"/>
    <property type="match status" value="1"/>
</dbReference>
<feature type="binding site" evidence="16">
    <location>
        <position position="26"/>
    </location>
    <ligand>
        <name>Mg(2+)</name>
        <dbReference type="ChEBI" id="CHEBI:18420"/>
        <label>2</label>
    </ligand>
</feature>
<dbReference type="Pfam" id="PF07664">
    <property type="entry name" value="FeoB_C"/>
    <property type="match status" value="1"/>
</dbReference>
<evidence type="ECO:0000256" key="2">
    <source>
        <dbReference type="ARBA" id="ARBA00022448"/>
    </source>
</evidence>
<dbReference type="InterPro" id="IPR041069">
    <property type="entry name" value="FeoB_Cyto"/>
</dbReference>
<dbReference type="FunFam" id="3.40.50.300:FF:000426">
    <property type="entry name" value="Ferrous iron transport protein B"/>
    <property type="match status" value="1"/>
</dbReference>
<evidence type="ECO:0000256" key="10">
    <source>
        <dbReference type="ARBA" id="ARBA00023065"/>
    </source>
</evidence>
<dbReference type="NCBIfam" id="TIGR00231">
    <property type="entry name" value="small_GTP"/>
    <property type="match status" value="1"/>
</dbReference>
<evidence type="ECO:0000256" key="6">
    <source>
        <dbReference type="ARBA" id="ARBA00022692"/>
    </source>
</evidence>
<dbReference type="InterPro" id="IPR030389">
    <property type="entry name" value="G_FEOB_dom"/>
</dbReference>
<dbReference type="GO" id="GO:0005886">
    <property type="term" value="C:plasma membrane"/>
    <property type="evidence" value="ECO:0007669"/>
    <property type="project" value="UniProtKB-SubCell"/>
</dbReference>
<proteinExistence type="predicted"/>
<evidence type="ECO:0000259" key="18">
    <source>
        <dbReference type="PROSITE" id="PS51711"/>
    </source>
</evidence>
<feature type="binding site" evidence="15">
    <location>
        <begin position="118"/>
        <end position="121"/>
    </location>
    <ligand>
        <name>GTP</name>
        <dbReference type="ChEBI" id="CHEBI:37565"/>
        <label>1</label>
    </ligand>
</feature>
<feature type="transmembrane region" description="Helical" evidence="17">
    <location>
        <begin position="595"/>
        <end position="613"/>
    </location>
</feature>
<dbReference type="InterPro" id="IPR011642">
    <property type="entry name" value="Gate_dom"/>
</dbReference>
<feature type="binding site" evidence="16">
    <location>
        <position position="27"/>
    </location>
    <ligand>
        <name>Mg(2+)</name>
        <dbReference type="ChEBI" id="CHEBI:18420"/>
        <label>2</label>
    </ligand>
</feature>
<dbReference type="InterPro" id="IPR005225">
    <property type="entry name" value="Small_GTP-bd"/>
</dbReference>
<dbReference type="InterPro" id="IPR027417">
    <property type="entry name" value="P-loop_NTPase"/>
</dbReference>
<feature type="transmembrane region" description="Helical" evidence="17">
    <location>
        <begin position="354"/>
        <end position="371"/>
    </location>
</feature>
<dbReference type="Proteomes" id="UP000317158">
    <property type="component" value="Unassembled WGS sequence"/>
</dbReference>
<evidence type="ECO:0000256" key="17">
    <source>
        <dbReference type="SAM" id="Phobius"/>
    </source>
</evidence>